<dbReference type="Gene3D" id="1.10.1900.20">
    <property type="entry name" value="Ribosomal protein L20"/>
    <property type="match status" value="1"/>
</dbReference>
<dbReference type="GO" id="GO:0000027">
    <property type="term" value="P:ribosomal large subunit assembly"/>
    <property type="evidence" value="ECO:0007669"/>
    <property type="project" value="UniProtKB-UniRule"/>
</dbReference>
<dbReference type="PRINTS" id="PR00062">
    <property type="entry name" value="RIBOSOMALL20"/>
</dbReference>
<dbReference type="EMBL" id="MHCX01000048">
    <property type="protein sequence ID" value="OGY28574.1"/>
    <property type="molecule type" value="Genomic_DNA"/>
</dbReference>
<organism evidence="7 8">
    <name type="scientific">Candidatus Woykebacteria bacterium RIFCSPHIGHO2_02_FULL_43_16b</name>
    <dbReference type="NCBI Taxonomy" id="1802601"/>
    <lineage>
        <taxon>Bacteria</taxon>
        <taxon>Candidatus Woykeibacteriota</taxon>
    </lineage>
</organism>
<dbReference type="InterPro" id="IPR035566">
    <property type="entry name" value="Ribosomal_protein_bL20_C"/>
</dbReference>
<reference evidence="7 8" key="1">
    <citation type="journal article" date="2016" name="Nat. Commun.">
        <title>Thousands of microbial genomes shed light on interconnected biogeochemical processes in an aquifer system.</title>
        <authorList>
            <person name="Anantharaman K."/>
            <person name="Brown C.T."/>
            <person name="Hug L.A."/>
            <person name="Sharon I."/>
            <person name="Castelle C.J."/>
            <person name="Probst A.J."/>
            <person name="Thomas B.C."/>
            <person name="Singh A."/>
            <person name="Wilkins M.J."/>
            <person name="Karaoz U."/>
            <person name="Brodie E.L."/>
            <person name="Williams K.H."/>
            <person name="Hubbard S.S."/>
            <person name="Banfield J.F."/>
        </authorList>
    </citation>
    <scope>NUCLEOTIDE SEQUENCE [LARGE SCALE GENOMIC DNA]</scope>
</reference>
<dbReference type="SUPFAM" id="SSF74731">
    <property type="entry name" value="Ribosomal protein L20"/>
    <property type="match status" value="1"/>
</dbReference>
<dbReference type="InterPro" id="IPR005813">
    <property type="entry name" value="Ribosomal_bL20"/>
</dbReference>
<gene>
    <name evidence="5" type="primary">rplT</name>
    <name evidence="7" type="ORF">A3J50_04040</name>
</gene>
<dbReference type="NCBIfam" id="TIGR01032">
    <property type="entry name" value="rplT_bact"/>
    <property type="match status" value="1"/>
</dbReference>
<evidence type="ECO:0000313" key="8">
    <source>
        <dbReference type="Proteomes" id="UP000177821"/>
    </source>
</evidence>
<dbReference type="AlphaFoldDB" id="A0A1G1WLM0"/>
<dbReference type="PANTHER" id="PTHR10986">
    <property type="entry name" value="39S RIBOSOMAL PROTEIN L20"/>
    <property type="match status" value="1"/>
</dbReference>
<evidence type="ECO:0000256" key="2">
    <source>
        <dbReference type="ARBA" id="ARBA00022980"/>
    </source>
</evidence>
<keyword evidence="5 6" id="KW-0699">rRNA-binding</keyword>
<name>A0A1G1WLM0_9BACT</name>
<dbReference type="CDD" id="cd07026">
    <property type="entry name" value="Ribosomal_L20"/>
    <property type="match status" value="1"/>
</dbReference>
<evidence type="ECO:0000256" key="6">
    <source>
        <dbReference type="RuleBase" id="RU000560"/>
    </source>
</evidence>
<comment type="similarity">
    <text evidence="1 5 6">Belongs to the bacterial ribosomal protein bL20 family.</text>
</comment>
<keyword evidence="3 5" id="KW-0687">Ribonucleoprotein</keyword>
<dbReference type="FunFam" id="1.10.1900.20:FF:000001">
    <property type="entry name" value="50S ribosomal protein L20"/>
    <property type="match status" value="1"/>
</dbReference>
<evidence type="ECO:0000256" key="4">
    <source>
        <dbReference type="ARBA" id="ARBA00035172"/>
    </source>
</evidence>
<evidence type="ECO:0000256" key="3">
    <source>
        <dbReference type="ARBA" id="ARBA00023274"/>
    </source>
</evidence>
<proteinExistence type="inferred from homology"/>
<dbReference type="GO" id="GO:1990904">
    <property type="term" value="C:ribonucleoprotein complex"/>
    <property type="evidence" value="ECO:0007669"/>
    <property type="project" value="UniProtKB-KW"/>
</dbReference>
<evidence type="ECO:0000256" key="5">
    <source>
        <dbReference type="HAMAP-Rule" id="MF_00382"/>
    </source>
</evidence>
<dbReference type="Gene3D" id="6.10.160.10">
    <property type="match status" value="1"/>
</dbReference>
<dbReference type="Pfam" id="PF00453">
    <property type="entry name" value="Ribosomal_L20"/>
    <property type="match status" value="1"/>
</dbReference>
<sequence>MARVKKGLTKRARHKRILKLTAGFRGAKNRLVRVAHEAMLHSGQYAFAGRKLRKRDMRALWIERINAGLGLTSQGVSYSRFIKNLKDQKVELDRKILSDLAYSDMDTFTKVVEKVSK</sequence>
<comment type="function">
    <text evidence="5 6">Binds directly to 23S ribosomal RNA and is necessary for the in vitro assembly process of the 50S ribosomal subunit. It is not involved in the protein synthesizing functions of that subunit.</text>
</comment>
<dbReference type="GO" id="GO:0005840">
    <property type="term" value="C:ribosome"/>
    <property type="evidence" value="ECO:0007669"/>
    <property type="project" value="UniProtKB-KW"/>
</dbReference>
<protein>
    <recommendedName>
        <fullName evidence="4 5">Large ribosomal subunit protein bL20</fullName>
    </recommendedName>
</protein>
<evidence type="ECO:0000256" key="1">
    <source>
        <dbReference type="ARBA" id="ARBA00007698"/>
    </source>
</evidence>
<dbReference type="GO" id="GO:0006412">
    <property type="term" value="P:translation"/>
    <property type="evidence" value="ECO:0007669"/>
    <property type="project" value="InterPro"/>
</dbReference>
<dbReference type="GO" id="GO:0003735">
    <property type="term" value="F:structural constituent of ribosome"/>
    <property type="evidence" value="ECO:0007669"/>
    <property type="project" value="InterPro"/>
</dbReference>
<accession>A0A1G1WLM0</accession>
<keyword evidence="5 6" id="KW-0694">RNA-binding</keyword>
<dbReference type="HAMAP" id="MF_00382">
    <property type="entry name" value="Ribosomal_bL20"/>
    <property type="match status" value="1"/>
</dbReference>
<keyword evidence="2 5" id="KW-0689">Ribosomal protein</keyword>
<comment type="caution">
    <text evidence="7">The sequence shown here is derived from an EMBL/GenBank/DDBJ whole genome shotgun (WGS) entry which is preliminary data.</text>
</comment>
<dbReference type="GO" id="GO:0019843">
    <property type="term" value="F:rRNA binding"/>
    <property type="evidence" value="ECO:0007669"/>
    <property type="project" value="UniProtKB-UniRule"/>
</dbReference>
<dbReference type="Proteomes" id="UP000177821">
    <property type="component" value="Unassembled WGS sequence"/>
</dbReference>
<evidence type="ECO:0000313" key="7">
    <source>
        <dbReference type="EMBL" id="OGY28574.1"/>
    </source>
</evidence>